<comment type="caution">
    <text evidence="5">The sequence shown here is derived from an EMBL/GenBank/DDBJ whole genome shotgun (WGS) entry which is preliminary data.</text>
</comment>
<dbReference type="SUPFAM" id="SSF53098">
    <property type="entry name" value="Ribonuclease H-like"/>
    <property type="match status" value="1"/>
</dbReference>
<dbReference type="GO" id="GO:0035658">
    <property type="term" value="C:Mon1-Ccz1 complex"/>
    <property type="evidence" value="ECO:0007669"/>
    <property type="project" value="InterPro"/>
</dbReference>
<comment type="similarity">
    <text evidence="1">Belongs to the CCZ1 family.</text>
</comment>
<dbReference type="EMBL" id="JACMSC010000013">
    <property type="protein sequence ID" value="KAG6493346.1"/>
    <property type="molecule type" value="Genomic_DNA"/>
</dbReference>
<keyword evidence="6" id="KW-1185">Reference proteome</keyword>
<dbReference type="Pfam" id="PF19031">
    <property type="entry name" value="Intu_longin_1"/>
    <property type="match status" value="1"/>
</dbReference>
<protein>
    <recommendedName>
        <fullName evidence="7">DUF659 domain-containing protein</fullName>
    </recommendedName>
</protein>
<evidence type="ECO:0000313" key="6">
    <source>
        <dbReference type="Proteomes" id="UP000734854"/>
    </source>
</evidence>
<evidence type="ECO:0000259" key="4">
    <source>
        <dbReference type="Pfam" id="PF19031"/>
    </source>
</evidence>
<feature type="domain" description="DUF659" evidence="3">
    <location>
        <begin position="438"/>
        <end position="602"/>
    </location>
</feature>
<dbReference type="PANTHER" id="PTHR13056:SF0">
    <property type="entry name" value="VACUOLAR FUSION PROTEIN CCZ1 HOMOLOG-RELATED"/>
    <property type="match status" value="1"/>
</dbReference>
<organism evidence="5 6">
    <name type="scientific">Zingiber officinale</name>
    <name type="common">Ginger</name>
    <name type="synonym">Amomum zingiber</name>
    <dbReference type="NCBI Taxonomy" id="94328"/>
    <lineage>
        <taxon>Eukaryota</taxon>
        <taxon>Viridiplantae</taxon>
        <taxon>Streptophyta</taxon>
        <taxon>Embryophyta</taxon>
        <taxon>Tracheophyta</taxon>
        <taxon>Spermatophyta</taxon>
        <taxon>Magnoliopsida</taxon>
        <taxon>Liliopsida</taxon>
        <taxon>Zingiberales</taxon>
        <taxon>Zingiberaceae</taxon>
        <taxon>Zingiber</taxon>
    </lineage>
</organism>
<evidence type="ECO:0008006" key="7">
    <source>
        <dbReference type="Google" id="ProtNLM"/>
    </source>
</evidence>
<dbReference type="InterPro" id="IPR013176">
    <property type="entry name" value="Ccz1"/>
</dbReference>
<feature type="compositionally biased region" description="Basic and acidic residues" evidence="2">
    <location>
        <begin position="334"/>
        <end position="343"/>
    </location>
</feature>
<evidence type="ECO:0000259" key="3">
    <source>
        <dbReference type="Pfam" id="PF04937"/>
    </source>
</evidence>
<feature type="compositionally biased region" description="Low complexity" evidence="2">
    <location>
        <begin position="345"/>
        <end position="362"/>
    </location>
</feature>
<dbReference type="AlphaFoldDB" id="A0A8J5FQH8"/>
<dbReference type="InterPro" id="IPR007021">
    <property type="entry name" value="DUF659"/>
</dbReference>
<dbReference type="InterPro" id="IPR043987">
    <property type="entry name" value="CCZ1/INTU/HSP4_longin_1"/>
</dbReference>
<dbReference type="Proteomes" id="UP000734854">
    <property type="component" value="Unassembled WGS sequence"/>
</dbReference>
<dbReference type="PANTHER" id="PTHR13056">
    <property type="entry name" value="VACUOLAR FUSION PROTEIN CCZ1 HOMOLOG-RELATED"/>
    <property type="match status" value="1"/>
</dbReference>
<accession>A0A8J5FQH8</accession>
<sequence>MGLPSTMDANEGIQLCVFDSRRGQHEGQELDKILFFYPPDCPYSVQLSVIGLSGGMITFTRLFSPDAACEVIEAERHSHVFYQAEPDIWMVLIVEKIKDSESIWRCDALQDILREIHSLFTMFNGSLQNILDKQPSGALARSCLYTFITDYLTDFRVSKKIKVPTFRDCLKERRTVQMLTISREVAIEVQYCTIPISCPSITVIHLRFLPITTLNCPSAPQRQHDNGEGAIVGASIEMVEIDGISSMSFFQNESGQEDIDDYSPLWKFVAKVEKGVGGGNVTWSCNICTKVCKGSYSRVKAHLLKQKGAGIAGCTAVTMDQMKRMQQLVDDAELRKKNSKPKEVSLPSSSVSSNMASKSSFSGPGPLQNDDPTLTKKKKGQLDPLEKAFNLNARDELHSEIARLFYTGGLSFNIARNPHYVRAFSLATQRTIPGYFPPGYNLLRTSLLQKEKAHIEKLLEPTKIAWKQKGVSICSDGWSDVQRRPLINIIDVCESGPMFLKAINCEGQYKDKIFISKLLINVINEVGHQNVVQVVTDNAPVCKAAGLLVEAKYPHIFWTPCVVHALNLALKNICAPTDSLQNKEAFDECKWIAEVANDASMIKNFILNHNMRLSMFNDNPNLKMLSLADIRFASTIIMLKRFRQIKKCLENMVISERWDVYKEDDIVKARVVKYKILDDQFWEKIDYILAFTSPIYEMLRKADTDQPCLHLVYEWWDEMIEKMRVAISKGAHSEDSKFYEVVHNILVERWNKSNTSLHCLAHSLNPRYYSHEWLKESPNRLPPYRDIEVSRERKKCIERYYSNSSEQRSVNEEFASFSAAIDDFSDNDAMRDREKLEHLQFHTLIEEEQDTPQRAEDLVYVHYNLRLLSRRSPHYSEGESKMWDVGADGFDSMDMEGASILEIANLSLDEPELESVLFTDEGGVGDDTDMDLKHLLQLTKEAEFRGLADPTLPTYDFLPFQTYENASRRLGSGFVLRILPLAASRD</sequence>
<dbReference type="GO" id="GO:0016192">
    <property type="term" value="P:vesicle-mediated transport"/>
    <property type="evidence" value="ECO:0007669"/>
    <property type="project" value="InterPro"/>
</dbReference>
<proteinExistence type="inferred from homology"/>
<gene>
    <name evidence="5" type="ORF">ZIOFF_048328</name>
</gene>
<evidence type="ECO:0000256" key="2">
    <source>
        <dbReference type="SAM" id="MobiDB-lite"/>
    </source>
</evidence>
<dbReference type="Pfam" id="PF04937">
    <property type="entry name" value="DUF659"/>
    <property type="match status" value="1"/>
</dbReference>
<evidence type="ECO:0000313" key="5">
    <source>
        <dbReference type="EMBL" id="KAG6493346.1"/>
    </source>
</evidence>
<name>A0A8J5FQH8_ZINOF</name>
<evidence type="ECO:0000256" key="1">
    <source>
        <dbReference type="ARBA" id="ARBA00005352"/>
    </source>
</evidence>
<reference evidence="5 6" key="1">
    <citation type="submission" date="2020-08" db="EMBL/GenBank/DDBJ databases">
        <title>Plant Genome Project.</title>
        <authorList>
            <person name="Zhang R.-G."/>
        </authorList>
    </citation>
    <scope>NUCLEOTIDE SEQUENCE [LARGE SCALE GENOMIC DNA]</scope>
    <source>
        <tissue evidence="5">Rhizome</tissue>
    </source>
</reference>
<feature type="domain" description="CCZ1/INTU/HSP4 first Longin" evidence="4">
    <location>
        <begin position="16"/>
        <end position="125"/>
    </location>
</feature>
<dbReference type="InterPro" id="IPR012337">
    <property type="entry name" value="RNaseH-like_sf"/>
</dbReference>
<feature type="region of interest" description="Disordered" evidence="2">
    <location>
        <begin position="334"/>
        <end position="381"/>
    </location>
</feature>